<dbReference type="Gene3D" id="1.10.10.10">
    <property type="entry name" value="Winged helix-like DNA-binding domain superfamily/Winged helix DNA-binding domain"/>
    <property type="match status" value="1"/>
</dbReference>
<keyword evidence="2" id="KW-0238">DNA-binding</keyword>
<reference evidence="5 6" key="1">
    <citation type="submission" date="2015-01" db="EMBL/GenBank/DDBJ databases">
        <title>Comparative genomics of the lactic acid bacteria isolated from the honey bee gut.</title>
        <authorList>
            <person name="Ellegaard K.M."/>
            <person name="Tamarit D."/>
            <person name="Javelind E."/>
            <person name="Olofsson T."/>
            <person name="Andersson S.G."/>
            <person name="Vasquez A."/>
        </authorList>
    </citation>
    <scope>NUCLEOTIDE SEQUENCE [LARGE SCALE GENOMIC DNA]</scope>
    <source>
        <strain evidence="5 6">Bin4</strain>
    </source>
</reference>
<dbReference type="PANTHER" id="PTHR38445">
    <property type="entry name" value="HTH-TYPE TRANSCRIPTIONAL REPRESSOR YTRA"/>
    <property type="match status" value="1"/>
</dbReference>
<keyword evidence="1" id="KW-0805">Transcription regulation</keyword>
<dbReference type="STRING" id="1218492.JG30_02110"/>
<dbReference type="Pfam" id="PF00392">
    <property type="entry name" value="GntR"/>
    <property type="match status" value="1"/>
</dbReference>
<dbReference type="InterPro" id="IPR000524">
    <property type="entry name" value="Tscrpt_reg_HTH_GntR"/>
</dbReference>
<dbReference type="RefSeq" id="WP_046315427.1">
    <property type="nucleotide sequence ID" value="NZ_JAMBJK010000010.1"/>
</dbReference>
<evidence type="ECO:0000313" key="6">
    <source>
        <dbReference type="Proteomes" id="UP000033558"/>
    </source>
</evidence>
<dbReference type="CDD" id="cd07377">
    <property type="entry name" value="WHTH_GntR"/>
    <property type="match status" value="1"/>
</dbReference>
<proteinExistence type="predicted"/>
<dbReference type="InterPro" id="IPR036390">
    <property type="entry name" value="WH_DNA-bd_sf"/>
</dbReference>
<dbReference type="AlphaFoldDB" id="A0A0F4LWL7"/>
<evidence type="ECO:0000259" key="4">
    <source>
        <dbReference type="PROSITE" id="PS50949"/>
    </source>
</evidence>
<protein>
    <submittedName>
        <fullName evidence="5">Transcriptional regulator</fullName>
    </submittedName>
</protein>
<evidence type="ECO:0000256" key="3">
    <source>
        <dbReference type="ARBA" id="ARBA00023163"/>
    </source>
</evidence>
<name>A0A0F4LWL7_9LACO</name>
<evidence type="ECO:0000313" key="5">
    <source>
        <dbReference type="EMBL" id="KJY62763.1"/>
    </source>
</evidence>
<dbReference type="Proteomes" id="UP000033558">
    <property type="component" value="Unassembled WGS sequence"/>
</dbReference>
<dbReference type="PROSITE" id="PS50949">
    <property type="entry name" value="HTH_GNTR"/>
    <property type="match status" value="1"/>
</dbReference>
<dbReference type="EMBL" id="JXJQ01000003">
    <property type="protein sequence ID" value="KJY62763.1"/>
    <property type="molecule type" value="Genomic_DNA"/>
</dbReference>
<comment type="caution">
    <text evidence="5">The sequence shown here is derived from an EMBL/GenBank/DDBJ whole genome shotgun (WGS) entry which is preliminary data.</text>
</comment>
<dbReference type="OrthoDB" id="362473at2"/>
<evidence type="ECO:0000256" key="1">
    <source>
        <dbReference type="ARBA" id="ARBA00023015"/>
    </source>
</evidence>
<keyword evidence="3" id="KW-0804">Transcription</keyword>
<dbReference type="GO" id="GO:0003700">
    <property type="term" value="F:DNA-binding transcription factor activity"/>
    <property type="evidence" value="ECO:0007669"/>
    <property type="project" value="InterPro"/>
</dbReference>
<feature type="domain" description="HTH gntR-type" evidence="4">
    <location>
        <begin position="7"/>
        <end position="75"/>
    </location>
</feature>
<sequence length="129" mass="14862">MKFKDNIPIYLQIKTFINRKIISGEYPLGTKIPSVRDLSLQLEVNINTIQKALNELVQEQIIFTKRGRGNFVTTDAHLVAQLKAQLIHQTLENMDESLQAMGLSNQEIAHYLKLYTQERMGLDDQNFTN</sequence>
<gene>
    <name evidence="5" type="ORF">JG30_02110</name>
</gene>
<dbReference type="GO" id="GO:0003677">
    <property type="term" value="F:DNA binding"/>
    <property type="evidence" value="ECO:0007669"/>
    <property type="project" value="UniProtKB-KW"/>
</dbReference>
<dbReference type="SUPFAM" id="SSF46785">
    <property type="entry name" value="Winged helix' DNA-binding domain"/>
    <property type="match status" value="1"/>
</dbReference>
<keyword evidence="6" id="KW-1185">Reference proteome</keyword>
<dbReference type="PANTHER" id="PTHR38445:SF6">
    <property type="entry name" value="GNTR-FAMILY TRANSCRIPTIONAL REGULATOR"/>
    <property type="match status" value="1"/>
</dbReference>
<evidence type="ECO:0000256" key="2">
    <source>
        <dbReference type="ARBA" id="ARBA00023125"/>
    </source>
</evidence>
<accession>A0A0F4LWL7</accession>
<dbReference type="InterPro" id="IPR036388">
    <property type="entry name" value="WH-like_DNA-bd_sf"/>
</dbReference>
<dbReference type="SMART" id="SM00345">
    <property type="entry name" value="HTH_GNTR"/>
    <property type="match status" value="1"/>
</dbReference>
<dbReference type="PATRIC" id="fig|1218492.5.peg.324"/>
<dbReference type="HOGENOM" id="CLU_017584_10_0_9"/>
<organism evidence="5 6">
    <name type="scientific">Bombilactobacillus mellifer</name>
    <dbReference type="NCBI Taxonomy" id="1218492"/>
    <lineage>
        <taxon>Bacteria</taxon>
        <taxon>Bacillati</taxon>
        <taxon>Bacillota</taxon>
        <taxon>Bacilli</taxon>
        <taxon>Lactobacillales</taxon>
        <taxon>Lactobacillaceae</taxon>
        <taxon>Bombilactobacillus</taxon>
    </lineage>
</organism>